<dbReference type="SUPFAM" id="SSF56281">
    <property type="entry name" value="Metallo-hydrolase/oxidoreductase"/>
    <property type="match status" value="1"/>
</dbReference>
<dbReference type="SMART" id="SM00849">
    <property type="entry name" value="Lactamase_B"/>
    <property type="match status" value="1"/>
</dbReference>
<evidence type="ECO:0000313" key="3">
    <source>
        <dbReference type="Proteomes" id="UP000707356"/>
    </source>
</evidence>
<dbReference type="Gene3D" id="3.60.15.10">
    <property type="entry name" value="Ribonuclease Z/Hydroxyacylglutathione hydrolase-like"/>
    <property type="match status" value="2"/>
</dbReference>
<proteinExistence type="predicted"/>
<dbReference type="Pfam" id="PF12706">
    <property type="entry name" value="Lactamase_B_2"/>
    <property type="match status" value="1"/>
</dbReference>
<dbReference type="Proteomes" id="UP000707356">
    <property type="component" value="Unassembled WGS sequence"/>
</dbReference>
<dbReference type="AlphaFoldDB" id="A0A951U5P1"/>
<reference evidence="2" key="1">
    <citation type="submission" date="2021-05" db="EMBL/GenBank/DDBJ databases">
        <authorList>
            <person name="Pietrasiak N."/>
            <person name="Ward R."/>
            <person name="Stajich J.E."/>
            <person name="Kurbessoian T."/>
        </authorList>
    </citation>
    <scope>NUCLEOTIDE SEQUENCE</scope>
    <source>
        <strain evidence="2">GSE-TBD4-15B</strain>
    </source>
</reference>
<dbReference type="EMBL" id="JAHHHV010000072">
    <property type="protein sequence ID" value="MBW4466978.1"/>
    <property type="molecule type" value="Genomic_DNA"/>
</dbReference>
<protein>
    <submittedName>
        <fullName evidence="2">MBL fold metallo-hydrolase</fullName>
    </submittedName>
</protein>
<dbReference type="InterPro" id="IPR001279">
    <property type="entry name" value="Metallo-B-lactamas"/>
</dbReference>
<gene>
    <name evidence="2" type="ORF">KME07_16260</name>
</gene>
<dbReference type="PANTHER" id="PTHR11203">
    <property type="entry name" value="CLEAVAGE AND POLYADENYLATION SPECIFICITY FACTOR FAMILY MEMBER"/>
    <property type="match status" value="1"/>
</dbReference>
<dbReference type="GO" id="GO:0004521">
    <property type="term" value="F:RNA endonuclease activity"/>
    <property type="evidence" value="ECO:0007669"/>
    <property type="project" value="TreeGrafter"/>
</dbReference>
<comment type="caution">
    <text evidence="2">The sequence shown here is derived from an EMBL/GenBank/DDBJ whole genome shotgun (WGS) entry which is preliminary data.</text>
</comment>
<evidence type="ECO:0000259" key="1">
    <source>
        <dbReference type="SMART" id="SM00849"/>
    </source>
</evidence>
<name>A0A951U5P1_9CYAN</name>
<dbReference type="PANTHER" id="PTHR11203:SF37">
    <property type="entry name" value="INTEGRATOR COMPLEX SUBUNIT 11"/>
    <property type="match status" value="1"/>
</dbReference>
<feature type="domain" description="Metallo-beta-lactamase" evidence="1">
    <location>
        <begin position="1"/>
        <end position="176"/>
    </location>
</feature>
<organism evidence="2 3">
    <name type="scientific">Pegethrix bostrychoides GSE-TBD4-15B</name>
    <dbReference type="NCBI Taxonomy" id="2839662"/>
    <lineage>
        <taxon>Bacteria</taxon>
        <taxon>Bacillati</taxon>
        <taxon>Cyanobacteriota</taxon>
        <taxon>Cyanophyceae</taxon>
        <taxon>Oculatellales</taxon>
        <taxon>Oculatellaceae</taxon>
        <taxon>Pegethrix</taxon>
    </lineage>
</organism>
<sequence length="530" mass="59349">MLLRMGTHRILLDCGLADLSPFLAQANSQTDSPANLPADLVFCSHAHADHARGLLPLHRAHPKLPIYASELTTELLPLNWLDETVPRFCQALPWRRPLEVQPGLTVELIPAGHLPGAAALLLTYQGESRAYTALYTGDFQLSNSRLVDGFPLDELRGLKPDVLLLEGSYGTARLPHRRQQENQLAERIHRAILDRQSVLLPTQTLGLGQELLLLLRSHHHFTGRDLDIWVDGSVALGCDIYLNMLDHFPEAVQNFARHQALFWDERIRPRLRRFDPSLVIHPPAVVLTSQDADLSRYCQPATPWLLLLPQQPGRLGEVEQTVMQQLEASAPLQQMLQSGQLTLETYLLGDHCDGAGTTQMIHNLRPQHVLLTHGTPSYLSDLTSLEELQNRYHLHSPAAGIRVALPIGESFLQPAAPDPRPDPRYEAELADLETVVVVSLPESIRTHPRWQEFADTGLVEARWQGEELVLRSLSQRELLQATEEPEASEIPCCQNCIHCRGQRCRNPESPLFSLKVTLDGCCPMFEAVPD</sequence>
<dbReference type="InterPro" id="IPR036866">
    <property type="entry name" value="RibonucZ/Hydroxyglut_hydro"/>
</dbReference>
<accession>A0A951U5P1</accession>
<reference evidence="2" key="2">
    <citation type="journal article" date="2022" name="Microbiol. Resour. Announc.">
        <title>Metagenome Sequencing to Explore Phylogenomics of Terrestrial Cyanobacteria.</title>
        <authorList>
            <person name="Ward R.D."/>
            <person name="Stajich J.E."/>
            <person name="Johansen J.R."/>
            <person name="Huntemann M."/>
            <person name="Clum A."/>
            <person name="Foster B."/>
            <person name="Foster B."/>
            <person name="Roux S."/>
            <person name="Palaniappan K."/>
            <person name="Varghese N."/>
            <person name="Mukherjee S."/>
            <person name="Reddy T.B.K."/>
            <person name="Daum C."/>
            <person name="Copeland A."/>
            <person name="Chen I.A."/>
            <person name="Ivanova N.N."/>
            <person name="Kyrpides N.C."/>
            <person name="Shapiro N."/>
            <person name="Eloe-Fadrosh E.A."/>
            <person name="Pietrasiak N."/>
        </authorList>
    </citation>
    <scope>NUCLEOTIDE SEQUENCE</scope>
    <source>
        <strain evidence="2">GSE-TBD4-15B</strain>
    </source>
</reference>
<dbReference type="Gene3D" id="3.40.50.10890">
    <property type="match status" value="1"/>
</dbReference>
<dbReference type="InterPro" id="IPR050698">
    <property type="entry name" value="MBL"/>
</dbReference>
<evidence type="ECO:0000313" key="2">
    <source>
        <dbReference type="EMBL" id="MBW4466978.1"/>
    </source>
</evidence>